<evidence type="ECO:0000313" key="1">
    <source>
        <dbReference type="EMBL" id="ASU03537.1"/>
    </source>
</evidence>
<keyword evidence="2" id="KW-1185">Reference proteome</keyword>
<evidence type="ECO:0000313" key="2">
    <source>
        <dbReference type="Proteomes" id="UP000225553"/>
    </source>
</evidence>
<reference evidence="2" key="1">
    <citation type="submission" date="2017-07" db="EMBL/GenBank/DDBJ databases">
        <authorList>
            <person name="Putnam M.J."/>
            <person name="Sharma R."/>
            <person name="Kruger J.L."/>
            <person name="Berg J.A."/>
            <person name="Payne A.M."/>
            <person name="Fajardo C.P."/>
            <person name="Breakwell D.P."/>
            <person name="Hope S."/>
            <person name="Grose J.H."/>
        </authorList>
    </citation>
    <scope>NUCLEOTIDE SEQUENCE [LARGE SCALE GENOMIC DNA]</scope>
</reference>
<name>A0A223LGJ4_9CAUD</name>
<sequence length="215" mass="24747">MSHSLSISTDGTVITLTRNGQKFELILEKQKIMIADKPVRATLTHNDKIMCRMPCVTEDPIKTLVMAYRMMKCGVIGYDRNGSWDPLADFRMAVNQFTKHDIQMSAWIEDEDENSNRNFYKLPFSNGLLAVETVLDGRKYSVRQECSPTSNQMYCVKLVFCPHSVYPLQPGYVEQTIEARMWYSDSRILPDAEAMIAQYVKARKYPHPEYEAEPA</sequence>
<dbReference type="EMBL" id="MF459646">
    <property type="protein sequence ID" value="ASU03537.1"/>
    <property type="molecule type" value="Genomic_DNA"/>
</dbReference>
<proteinExistence type="predicted"/>
<protein>
    <submittedName>
        <fullName evidence="1">Uncharacterized protein</fullName>
    </submittedName>
</protein>
<gene>
    <name evidence="1" type="ORF">RISINGSUN_133</name>
</gene>
<organism evidence="1 2">
    <name type="scientific">Erwinia phage vB_EamM_RisingSun</name>
    <dbReference type="NCBI Taxonomy" id="2026080"/>
    <lineage>
        <taxon>Viruses</taxon>
        <taxon>Duplodnaviria</taxon>
        <taxon>Heunggongvirae</taxon>
        <taxon>Uroviricota</taxon>
        <taxon>Caudoviricetes</taxon>
        <taxon>Chimalliviridae</taxon>
        <taxon>Risingsunvirus</taxon>
        <taxon>Risingsunvirus risingsun</taxon>
    </lineage>
</organism>
<dbReference type="Proteomes" id="UP000225553">
    <property type="component" value="Segment"/>
</dbReference>
<accession>A0A223LGJ4</accession>